<dbReference type="SUPFAM" id="SSF53474">
    <property type="entry name" value="alpha/beta-Hydrolases"/>
    <property type="match status" value="1"/>
</dbReference>
<dbReference type="InterPro" id="IPR029058">
    <property type="entry name" value="AB_hydrolase_fold"/>
</dbReference>
<comment type="similarity">
    <text evidence="1 3">Belongs to the type-B carboxylesterase/lipase family.</text>
</comment>
<evidence type="ECO:0000256" key="1">
    <source>
        <dbReference type="ARBA" id="ARBA00005964"/>
    </source>
</evidence>
<dbReference type="EMBL" id="SGWQ01000001">
    <property type="protein sequence ID" value="RZS45173.1"/>
    <property type="molecule type" value="Genomic_DNA"/>
</dbReference>
<feature type="domain" description="Carboxylesterase type B" evidence="4">
    <location>
        <begin position="5"/>
        <end position="489"/>
    </location>
</feature>
<dbReference type="InterPro" id="IPR019826">
    <property type="entry name" value="Carboxylesterase_B_AS"/>
</dbReference>
<evidence type="ECO:0000256" key="2">
    <source>
        <dbReference type="ARBA" id="ARBA00022801"/>
    </source>
</evidence>
<keyword evidence="6" id="KW-1185">Reference proteome</keyword>
<dbReference type="OrthoDB" id="4308422at2"/>
<keyword evidence="2 3" id="KW-0378">Hydrolase</keyword>
<organism evidence="5 6">
    <name type="scientific">Herbihabitans rhizosphaerae</name>
    <dbReference type="NCBI Taxonomy" id="1872711"/>
    <lineage>
        <taxon>Bacteria</taxon>
        <taxon>Bacillati</taxon>
        <taxon>Actinomycetota</taxon>
        <taxon>Actinomycetes</taxon>
        <taxon>Pseudonocardiales</taxon>
        <taxon>Pseudonocardiaceae</taxon>
        <taxon>Herbihabitans</taxon>
    </lineage>
</organism>
<evidence type="ECO:0000313" key="5">
    <source>
        <dbReference type="EMBL" id="RZS45173.1"/>
    </source>
</evidence>
<protein>
    <recommendedName>
        <fullName evidence="3">Carboxylic ester hydrolase</fullName>
        <ecNumber evidence="3">3.1.1.-</ecNumber>
    </recommendedName>
</protein>
<dbReference type="Proteomes" id="UP000294257">
    <property type="component" value="Unassembled WGS sequence"/>
</dbReference>
<dbReference type="RefSeq" id="WP_130342747.1">
    <property type="nucleotide sequence ID" value="NZ_SGWQ01000001.1"/>
</dbReference>
<evidence type="ECO:0000256" key="3">
    <source>
        <dbReference type="RuleBase" id="RU361235"/>
    </source>
</evidence>
<dbReference type="Pfam" id="PF00135">
    <property type="entry name" value="COesterase"/>
    <property type="match status" value="1"/>
</dbReference>
<comment type="caution">
    <text evidence="5">The sequence shown here is derived from an EMBL/GenBank/DDBJ whole genome shotgun (WGS) entry which is preliminary data.</text>
</comment>
<gene>
    <name evidence="5" type="ORF">EV193_1011060</name>
</gene>
<dbReference type="PROSITE" id="PS00122">
    <property type="entry name" value="CARBOXYLESTERASE_B_1"/>
    <property type="match status" value="1"/>
</dbReference>
<evidence type="ECO:0000313" key="6">
    <source>
        <dbReference type="Proteomes" id="UP000294257"/>
    </source>
</evidence>
<sequence>MTGVEVRTTSGRVRGARDAGVVSFKGIPYAAPPVGDLRFRAPVPAQPWDGVRDAVEFGPTAAQPPVEAMRVVFPKVDMRPTAPGWVRGDGCLTVNVWTPESGAGGLPVMVFIHGGAFLGGGGSATAYDGTSFARDGVVLVTLNYRLGPEGFLTLPGGDTNVGLRDQLLALRWVRDNITAFGGDPDNVTVFGESAGGISIIDFLASPAAQGLFQRAIVQSGMSYVADPRYSERVAAALAGVLGVPPTRDGFASVSQDKVLEAQLLTAINPRSVDISGIDGAQELHSTTQYWPAVDGELITGAPVDAISAGSAAGIDLLAGYTADEMNLWLVSTGLVEKFTDERVAARVARVHSSPEKVIAAYRAMLPDATPGQMMSAMLTDQGFRLQTLGVADAHASAGGRTYAFEFAWRSPAVGGTLGAAHTLEIPFVFDALDGPDLGGPDGFIGDEPPYELATRVHKAWVDFATTGDPGWKPYTADSRSVMRIDTEWTIVDDPAAPARTAWAVGL</sequence>
<dbReference type="GO" id="GO:0016787">
    <property type="term" value="F:hydrolase activity"/>
    <property type="evidence" value="ECO:0007669"/>
    <property type="project" value="UniProtKB-KW"/>
</dbReference>
<dbReference type="EC" id="3.1.1.-" evidence="3"/>
<dbReference type="InterPro" id="IPR002018">
    <property type="entry name" value="CarbesteraseB"/>
</dbReference>
<dbReference type="AlphaFoldDB" id="A0A4V2EUN3"/>
<dbReference type="PROSITE" id="PS00941">
    <property type="entry name" value="CARBOXYLESTERASE_B_2"/>
    <property type="match status" value="1"/>
</dbReference>
<reference evidence="5 6" key="1">
    <citation type="submission" date="2019-02" db="EMBL/GenBank/DDBJ databases">
        <title>Genomic Encyclopedia of Type Strains, Phase IV (KMG-IV): sequencing the most valuable type-strain genomes for metagenomic binning, comparative biology and taxonomic classification.</title>
        <authorList>
            <person name="Goeker M."/>
        </authorList>
    </citation>
    <scope>NUCLEOTIDE SEQUENCE [LARGE SCALE GENOMIC DNA]</scope>
    <source>
        <strain evidence="5 6">DSM 101727</strain>
    </source>
</reference>
<dbReference type="Gene3D" id="3.40.50.1820">
    <property type="entry name" value="alpha/beta hydrolase"/>
    <property type="match status" value="1"/>
</dbReference>
<evidence type="ECO:0000259" key="4">
    <source>
        <dbReference type="Pfam" id="PF00135"/>
    </source>
</evidence>
<dbReference type="PANTHER" id="PTHR43142">
    <property type="entry name" value="CARBOXYLIC ESTER HYDROLASE"/>
    <property type="match status" value="1"/>
</dbReference>
<accession>A0A4V2EUN3</accession>
<name>A0A4V2EUN3_9PSEU</name>
<proteinExistence type="inferred from homology"/>
<dbReference type="InterPro" id="IPR019819">
    <property type="entry name" value="Carboxylesterase_B_CS"/>
</dbReference>
<dbReference type="PANTHER" id="PTHR43142:SF1">
    <property type="entry name" value="CARBOXYLIC ESTER HYDROLASE"/>
    <property type="match status" value="1"/>
</dbReference>